<keyword evidence="1 5" id="KW-0645">Protease</keyword>
<evidence type="ECO:0000256" key="3">
    <source>
        <dbReference type="ARBA" id="ARBA00022825"/>
    </source>
</evidence>
<dbReference type="GO" id="GO:0004252">
    <property type="term" value="F:serine-type endopeptidase activity"/>
    <property type="evidence" value="ECO:0007669"/>
    <property type="project" value="TreeGrafter"/>
</dbReference>
<dbReference type="PANTHER" id="PTHR10381:SF70">
    <property type="entry name" value="ATP-DEPENDENT CLP PROTEASE PROTEOLYTIC SUBUNIT"/>
    <property type="match status" value="1"/>
</dbReference>
<dbReference type="GO" id="GO:0051117">
    <property type="term" value="F:ATPase binding"/>
    <property type="evidence" value="ECO:0007669"/>
    <property type="project" value="TreeGrafter"/>
</dbReference>
<protein>
    <submittedName>
        <fullName evidence="5">Clp protease ClpP</fullName>
    </submittedName>
</protein>
<keyword evidence="3" id="KW-0720">Serine protease</keyword>
<dbReference type="NCBIfam" id="NF045542">
    <property type="entry name" value="Clp_rel_HeadMat"/>
    <property type="match status" value="1"/>
</dbReference>
<dbReference type="Pfam" id="PF00574">
    <property type="entry name" value="CLP_protease"/>
    <property type="match status" value="1"/>
</dbReference>
<sequence length="252" mass="27909">MKNLLQLLAENRRKFTPIESRILAKGNAAAIYLYDPIVADRTTAEWWGGICPQDFVPAVRALETEEITIYTNCPGGDVFAAEAMCQALREHSAKVTMQIEGYAASAATAIACACDVVNMTAASKYMIHKTWTFAMGNDVDLLATVELLRKCDQSMYEEYVRRSGNTIEQVSEWCAAETWFTADEAVKNGFADSIIEAPAANARASAKWNLSAYANAPRQSEPPEQPEETSITDDHRARQQQRIGMLSRLQIS</sequence>
<organism evidence="5 6">
    <name type="scientific">Massilia polaris</name>
    <dbReference type="NCBI Taxonomy" id="2728846"/>
    <lineage>
        <taxon>Bacteria</taxon>
        <taxon>Pseudomonadati</taxon>
        <taxon>Pseudomonadota</taxon>
        <taxon>Betaproteobacteria</taxon>
        <taxon>Burkholderiales</taxon>
        <taxon>Oxalobacteraceae</taxon>
        <taxon>Telluria group</taxon>
        <taxon>Massilia</taxon>
    </lineage>
</organism>
<dbReference type="Gene3D" id="3.90.226.10">
    <property type="entry name" value="2-enoyl-CoA Hydratase, Chain A, domain 1"/>
    <property type="match status" value="1"/>
</dbReference>
<evidence type="ECO:0000256" key="2">
    <source>
        <dbReference type="ARBA" id="ARBA00022801"/>
    </source>
</evidence>
<evidence type="ECO:0000313" key="5">
    <source>
        <dbReference type="EMBL" id="NML61820.1"/>
    </source>
</evidence>
<name>A0A848HNT2_9BURK</name>
<dbReference type="PANTHER" id="PTHR10381">
    <property type="entry name" value="ATP-DEPENDENT CLP PROTEASE PROTEOLYTIC SUBUNIT"/>
    <property type="match status" value="1"/>
</dbReference>
<dbReference type="RefSeq" id="WP_169466155.1">
    <property type="nucleotide sequence ID" value="NZ_JABBGG010000006.1"/>
</dbReference>
<feature type="region of interest" description="Disordered" evidence="4">
    <location>
        <begin position="214"/>
        <end position="239"/>
    </location>
</feature>
<reference evidence="5 6" key="1">
    <citation type="submission" date="2020-04" db="EMBL/GenBank/DDBJ databases">
        <title>Massilia sp. RP-1-19 isolated from soil.</title>
        <authorList>
            <person name="Dahal R.H."/>
        </authorList>
    </citation>
    <scope>NUCLEOTIDE SEQUENCE [LARGE SCALE GENOMIC DNA]</scope>
    <source>
        <strain evidence="5 6">RP-1-19</strain>
    </source>
</reference>
<evidence type="ECO:0000313" key="6">
    <source>
        <dbReference type="Proteomes" id="UP000583752"/>
    </source>
</evidence>
<dbReference type="GO" id="GO:0006515">
    <property type="term" value="P:protein quality control for misfolded or incompletely synthesized proteins"/>
    <property type="evidence" value="ECO:0007669"/>
    <property type="project" value="TreeGrafter"/>
</dbReference>
<dbReference type="GO" id="GO:0004176">
    <property type="term" value="F:ATP-dependent peptidase activity"/>
    <property type="evidence" value="ECO:0007669"/>
    <property type="project" value="TreeGrafter"/>
</dbReference>
<dbReference type="InterPro" id="IPR023562">
    <property type="entry name" value="ClpP/TepA"/>
</dbReference>
<gene>
    <name evidence="5" type="ORF">HHL21_12190</name>
</gene>
<proteinExistence type="predicted"/>
<dbReference type="GO" id="GO:0009368">
    <property type="term" value="C:endopeptidase Clp complex"/>
    <property type="evidence" value="ECO:0007669"/>
    <property type="project" value="TreeGrafter"/>
</dbReference>
<dbReference type="CDD" id="cd07016">
    <property type="entry name" value="S14_ClpP_1"/>
    <property type="match status" value="1"/>
</dbReference>
<dbReference type="InterPro" id="IPR029045">
    <property type="entry name" value="ClpP/crotonase-like_dom_sf"/>
</dbReference>
<dbReference type="Proteomes" id="UP000583752">
    <property type="component" value="Unassembled WGS sequence"/>
</dbReference>
<dbReference type="EMBL" id="JABBGG010000006">
    <property type="protein sequence ID" value="NML61820.1"/>
    <property type="molecule type" value="Genomic_DNA"/>
</dbReference>
<accession>A0A848HNT2</accession>
<comment type="caution">
    <text evidence="5">The sequence shown here is derived from an EMBL/GenBank/DDBJ whole genome shotgun (WGS) entry which is preliminary data.</text>
</comment>
<evidence type="ECO:0000256" key="4">
    <source>
        <dbReference type="SAM" id="MobiDB-lite"/>
    </source>
</evidence>
<dbReference type="AlphaFoldDB" id="A0A848HNT2"/>
<evidence type="ECO:0000256" key="1">
    <source>
        <dbReference type="ARBA" id="ARBA00022670"/>
    </source>
</evidence>
<keyword evidence="2" id="KW-0378">Hydrolase</keyword>
<keyword evidence="6" id="KW-1185">Reference proteome</keyword>
<dbReference type="SUPFAM" id="SSF52096">
    <property type="entry name" value="ClpP/crotonase"/>
    <property type="match status" value="1"/>
</dbReference>